<gene>
    <name evidence="7" type="ORF">KACHI17_02610</name>
</gene>
<dbReference type="InterPro" id="IPR007383">
    <property type="entry name" value="DUF445"/>
</dbReference>
<dbReference type="GO" id="GO:0012505">
    <property type="term" value="C:endomembrane system"/>
    <property type="evidence" value="ECO:0007669"/>
    <property type="project" value="UniProtKB-SubCell"/>
</dbReference>
<reference evidence="7" key="1">
    <citation type="submission" date="2024-02" db="EMBL/GenBank/DDBJ databases">
        <title>Sediminibacterium planktonica sp. nov. and Sediminibacterium longus sp. nov., isolated from surface lake and river water.</title>
        <authorList>
            <person name="Watanabe K."/>
            <person name="Takemine S."/>
            <person name="Ishii Y."/>
            <person name="Ogata Y."/>
            <person name="Shindo C."/>
            <person name="Suda W."/>
        </authorList>
    </citation>
    <scope>NUCLEOTIDE SEQUENCE</scope>
    <source>
        <strain evidence="7">KACHI17</strain>
    </source>
</reference>
<evidence type="ECO:0000256" key="2">
    <source>
        <dbReference type="ARBA" id="ARBA00008053"/>
    </source>
</evidence>
<evidence type="ECO:0000256" key="6">
    <source>
        <dbReference type="SAM" id="Phobius"/>
    </source>
</evidence>
<evidence type="ECO:0000256" key="5">
    <source>
        <dbReference type="ARBA" id="ARBA00023136"/>
    </source>
</evidence>
<evidence type="ECO:0000256" key="1">
    <source>
        <dbReference type="ARBA" id="ARBA00004308"/>
    </source>
</evidence>
<keyword evidence="4 6" id="KW-1133">Transmembrane helix</keyword>
<dbReference type="RefSeq" id="WP_353549704.1">
    <property type="nucleotide sequence ID" value="NZ_AP029612.1"/>
</dbReference>
<accession>A0AAT9GFG0</accession>
<comment type="similarity">
    <text evidence="2">Belongs to the UPF0754 family.</text>
</comment>
<dbReference type="AlphaFoldDB" id="A0AAT9GFG0"/>
<comment type="subcellular location">
    <subcellularLocation>
        <location evidence="1">Endomembrane system</location>
    </subcellularLocation>
</comment>
<dbReference type="PANTHER" id="PTHR35791:SF1">
    <property type="entry name" value="UPF0754 MEMBRANE PROTEIN YHEB"/>
    <property type="match status" value="1"/>
</dbReference>
<dbReference type="EMBL" id="AP029612">
    <property type="protein sequence ID" value="BFG69380.1"/>
    <property type="molecule type" value="Genomic_DNA"/>
</dbReference>
<keyword evidence="5 6" id="KW-0472">Membrane</keyword>
<feature type="transmembrane region" description="Helical" evidence="6">
    <location>
        <begin position="6"/>
        <end position="28"/>
    </location>
</feature>
<evidence type="ECO:0000256" key="4">
    <source>
        <dbReference type="ARBA" id="ARBA00022989"/>
    </source>
</evidence>
<protein>
    <submittedName>
        <fullName evidence="7">DUF445 family protein</fullName>
    </submittedName>
</protein>
<evidence type="ECO:0000313" key="7">
    <source>
        <dbReference type="EMBL" id="BFG69380.1"/>
    </source>
</evidence>
<dbReference type="PANTHER" id="PTHR35791">
    <property type="entry name" value="UPF0754 MEMBRANE PROTEIN YHEB"/>
    <property type="match status" value="1"/>
</dbReference>
<name>A0AAT9GFG0_9BACT</name>
<proteinExistence type="inferred from homology"/>
<feature type="transmembrane region" description="Helical" evidence="6">
    <location>
        <begin position="177"/>
        <end position="199"/>
    </location>
</feature>
<organism evidence="7">
    <name type="scientific">Sediminibacterium sp. KACHI17</name>
    <dbReference type="NCBI Taxonomy" id="1751071"/>
    <lineage>
        <taxon>Bacteria</taxon>
        <taxon>Pseudomonadati</taxon>
        <taxon>Bacteroidota</taxon>
        <taxon>Chitinophagia</taxon>
        <taxon>Chitinophagales</taxon>
        <taxon>Chitinophagaceae</taxon>
        <taxon>Sediminibacterium</taxon>
    </lineage>
</organism>
<sequence>MSYILFLIPVISAFIGWFTNWIAIKMLFHPKEPKKILGITIQGIFPKRQQQFAEKLGKLVSQELLSFADIEQKLIHPDNIQKLMPVVEQHIEQFLRQKLAEEMPVISMFIGENTIKQLKGVFMKELETLFPVIMQRYMGHLQQELDLEKIVIQKVASFSSDKLEDILQSILSKEFRFVELVGAVLGFIIGLLQVLLTLLT</sequence>
<keyword evidence="3 6" id="KW-0812">Transmembrane</keyword>
<dbReference type="Pfam" id="PF04286">
    <property type="entry name" value="DUF445"/>
    <property type="match status" value="2"/>
</dbReference>
<evidence type="ECO:0000256" key="3">
    <source>
        <dbReference type="ARBA" id="ARBA00022692"/>
    </source>
</evidence>